<dbReference type="InterPro" id="IPR007138">
    <property type="entry name" value="ABM_dom"/>
</dbReference>
<dbReference type="Gene3D" id="3.30.70.100">
    <property type="match status" value="1"/>
</dbReference>
<dbReference type="AlphaFoldDB" id="A0A2T5FU90"/>
<evidence type="ECO:0000313" key="2">
    <source>
        <dbReference type="EMBL" id="PTQ07852.1"/>
    </source>
</evidence>
<evidence type="ECO:0000259" key="1">
    <source>
        <dbReference type="PROSITE" id="PS51725"/>
    </source>
</evidence>
<dbReference type="OrthoDB" id="9812192at2"/>
<dbReference type="SUPFAM" id="SSF54909">
    <property type="entry name" value="Dimeric alpha+beta barrel"/>
    <property type="match status" value="1"/>
</dbReference>
<dbReference type="RefSeq" id="WP_107969819.1">
    <property type="nucleotide sequence ID" value="NZ_NWBU01000017.1"/>
</dbReference>
<comment type="caution">
    <text evidence="2">The sequence shown here is derived from an EMBL/GenBank/DDBJ whole genome shotgun (WGS) entry which is preliminary data.</text>
</comment>
<organism evidence="2 3">
    <name type="scientific">Sphingomonas oleivorans</name>
    <dbReference type="NCBI Taxonomy" id="1735121"/>
    <lineage>
        <taxon>Bacteria</taxon>
        <taxon>Pseudomonadati</taxon>
        <taxon>Pseudomonadota</taxon>
        <taxon>Alphaproteobacteria</taxon>
        <taxon>Sphingomonadales</taxon>
        <taxon>Sphingomonadaceae</taxon>
        <taxon>Sphingomonas</taxon>
    </lineage>
</organism>
<dbReference type="PROSITE" id="PS51725">
    <property type="entry name" value="ABM"/>
    <property type="match status" value="1"/>
</dbReference>
<protein>
    <recommendedName>
        <fullName evidence="1">ABM domain-containing protein</fullName>
    </recommendedName>
</protein>
<accession>A0A2T5FU90</accession>
<feature type="domain" description="ABM" evidence="1">
    <location>
        <begin position="4"/>
        <end position="93"/>
    </location>
</feature>
<dbReference type="EMBL" id="NWBU01000017">
    <property type="protein sequence ID" value="PTQ07852.1"/>
    <property type="molecule type" value="Genomic_DNA"/>
</dbReference>
<keyword evidence="3" id="KW-1185">Reference proteome</keyword>
<sequence length="126" mass="14664">MESLKNITILRARPGLEEVLGRELERLVQPCRAAIGCLQYRVHKSEDEAGVWCIYETWRSRQDLRDNLRHARMEGYFNVLRHLAEPKFELLTFSEVSTLPAASNVTRPARWRSLPHSTRAQAHRPT</sequence>
<evidence type="ECO:0000313" key="3">
    <source>
        <dbReference type="Proteomes" id="UP000244162"/>
    </source>
</evidence>
<dbReference type="InterPro" id="IPR011008">
    <property type="entry name" value="Dimeric_a/b-barrel"/>
</dbReference>
<gene>
    <name evidence="2" type="ORF">CLG96_17105</name>
</gene>
<dbReference type="Pfam" id="PF03992">
    <property type="entry name" value="ABM"/>
    <property type="match status" value="1"/>
</dbReference>
<dbReference type="Proteomes" id="UP000244162">
    <property type="component" value="Unassembled WGS sequence"/>
</dbReference>
<name>A0A2T5FU90_9SPHN</name>
<proteinExistence type="predicted"/>
<reference evidence="2 3" key="1">
    <citation type="submission" date="2017-09" db="EMBL/GenBank/DDBJ databases">
        <title>Sphingomonas panjinensis sp.nov., isolated from oil-contaminated soil.</title>
        <authorList>
            <person name="Wang L."/>
            <person name="Chen L."/>
        </authorList>
    </citation>
    <scope>NUCLEOTIDE SEQUENCE [LARGE SCALE GENOMIC DNA]</scope>
    <source>
        <strain evidence="2 3">FW-11</strain>
    </source>
</reference>